<reference evidence="1 2" key="1">
    <citation type="journal article" date="2019" name="Nat. Ecol. Evol.">
        <title>Megaphylogeny resolves global patterns of mushroom evolution.</title>
        <authorList>
            <person name="Varga T."/>
            <person name="Krizsan K."/>
            <person name="Foldi C."/>
            <person name="Dima B."/>
            <person name="Sanchez-Garcia M."/>
            <person name="Sanchez-Ramirez S."/>
            <person name="Szollosi G.J."/>
            <person name="Szarkandi J.G."/>
            <person name="Papp V."/>
            <person name="Albert L."/>
            <person name="Andreopoulos W."/>
            <person name="Angelini C."/>
            <person name="Antonin V."/>
            <person name="Barry K.W."/>
            <person name="Bougher N.L."/>
            <person name="Buchanan P."/>
            <person name="Buyck B."/>
            <person name="Bense V."/>
            <person name="Catcheside P."/>
            <person name="Chovatia M."/>
            <person name="Cooper J."/>
            <person name="Damon W."/>
            <person name="Desjardin D."/>
            <person name="Finy P."/>
            <person name="Geml J."/>
            <person name="Haridas S."/>
            <person name="Hughes K."/>
            <person name="Justo A."/>
            <person name="Karasinski D."/>
            <person name="Kautmanova I."/>
            <person name="Kiss B."/>
            <person name="Kocsube S."/>
            <person name="Kotiranta H."/>
            <person name="LaButti K.M."/>
            <person name="Lechner B.E."/>
            <person name="Liimatainen K."/>
            <person name="Lipzen A."/>
            <person name="Lukacs Z."/>
            <person name="Mihaltcheva S."/>
            <person name="Morgado L.N."/>
            <person name="Niskanen T."/>
            <person name="Noordeloos M.E."/>
            <person name="Ohm R.A."/>
            <person name="Ortiz-Santana B."/>
            <person name="Ovrebo C."/>
            <person name="Racz N."/>
            <person name="Riley R."/>
            <person name="Savchenko A."/>
            <person name="Shiryaev A."/>
            <person name="Soop K."/>
            <person name="Spirin V."/>
            <person name="Szebenyi C."/>
            <person name="Tomsovsky M."/>
            <person name="Tulloss R.E."/>
            <person name="Uehling J."/>
            <person name="Grigoriev I.V."/>
            <person name="Vagvolgyi C."/>
            <person name="Papp T."/>
            <person name="Martin F.M."/>
            <person name="Miettinen O."/>
            <person name="Hibbett D.S."/>
            <person name="Nagy L.G."/>
        </authorList>
    </citation>
    <scope>NUCLEOTIDE SEQUENCE [LARGE SCALE GENOMIC DNA]</scope>
    <source>
        <strain evidence="1 2">CBS 962.96</strain>
    </source>
</reference>
<evidence type="ECO:0000313" key="1">
    <source>
        <dbReference type="EMBL" id="THU87717.1"/>
    </source>
</evidence>
<name>A0A4S8LFE9_DENBC</name>
<dbReference type="EMBL" id="ML179438">
    <property type="protein sequence ID" value="THU87717.1"/>
    <property type="molecule type" value="Genomic_DNA"/>
</dbReference>
<sequence>MASCPEHEAACMHFHIHHLEHSHQLLFPTESVQWLHFHSMKQPVVHFHIYHLEHSPQPLFPTASVQWLHFQSMKQPVCISIFTTLSIHISSFFQQNLYNGFISRV</sequence>
<dbReference type="AlphaFoldDB" id="A0A4S8LFE9"/>
<keyword evidence="2" id="KW-1185">Reference proteome</keyword>
<dbReference type="Proteomes" id="UP000297245">
    <property type="component" value="Unassembled WGS sequence"/>
</dbReference>
<accession>A0A4S8LFE9</accession>
<evidence type="ECO:0000313" key="2">
    <source>
        <dbReference type="Proteomes" id="UP000297245"/>
    </source>
</evidence>
<organism evidence="1 2">
    <name type="scientific">Dendrothele bispora (strain CBS 962.96)</name>
    <dbReference type="NCBI Taxonomy" id="1314807"/>
    <lineage>
        <taxon>Eukaryota</taxon>
        <taxon>Fungi</taxon>
        <taxon>Dikarya</taxon>
        <taxon>Basidiomycota</taxon>
        <taxon>Agaricomycotina</taxon>
        <taxon>Agaricomycetes</taxon>
        <taxon>Agaricomycetidae</taxon>
        <taxon>Agaricales</taxon>
        <taxon>Agaricales incertae sedis</taxon>
        <taxon>Dendrothele</taxon>
    </lineage>
</organism>
<protein>
    <submittedName>
        <fullName evidence="1">Uncharacterized protein</fullName>
    </submittedName>
</protein>
<gene>
    <name evidence="1" type="ORF">K435DRAFT_336025</name>
</gene>
<proteinExistence type="predicted"/>